<comment type="pathway">
    <text evidence="2 9">Cofactor biosynthesis; adenosylcobalamin biosynthesis.</text>
</comment>
<protein>
    <recommendedName>
        <fullName evidence="9">Cobalamin biosynthesis protein CobD</fullName>
    </recommendedName>
</protein>
<evidence type="ECO:0000313" key="12">
    <source>
        <dbReference type="Proteomes" id="UP000030011"/>
    </source>
</evidence>
<dbReference type="GO" id="GO:0005886">
    <property type="term" value="C:plasma membrane"/>
    <property type="evidence" value="ECO:0007669"/>
    <property type="project" value="UniProtKB-SubCell"/>
</dbReference>
<feature type="compositionally biased region" description="Polar residues" evidence="10">
    <location>
        <begin position="1"/>
        <end position="15"/>
    </location>
</feature>
<dbReference type="GO" id="GO:0009236">
    <property type="term" value="P:cobalamin biosynthetic process"/>
    <property type="evidence" value="ECO:0007669"/>
    <property type="project" value="UniProtKB-UniRule"/>
</dbReference>
<dbReference type="PANTHER" id="PTHR34308">
    <property type="entry name" value="COBALAMIN BIOSYNTHESIS PROTEIN CBIB"/>
    <property type="match status" value="1"/>
</dbReference>
<dbReference type="NCBIfam" id="TIGR00380">
    <property type="entry name" value="cobal_cbiB"/>
    <property type="match status" value="1"/>
</dbReference>
<keyword evidence="7 9" id="KW-1133">Transmembrane helix</keyword>
<evidence type="ECO:0000256" key="6">
    <source>
        <dbReference type="ARBA" id="ARBA00022692"/>
    </source>
</evidence>
<keyword evidence="6 9" id="KW-0812">Transmembrane</keyword>
<dbReference type="HAMAP" id="MF_00024">
    <property type="entry name" value="CobD_CbiB"/>
    <property type="match status" value="1"/>
</dbReference>
<dbReference type="InterPro" id="IPR004485">
    <property type="entry name" value="Cobalamin_biosynth_CobD/CbiB"/>
</dbReference>
<sequence length="338" mass="35539">MAPALMSQSTTQTAVSRRLSGSSRRLDPVAAGLVLGFLADRAFGDPRRGHPVAGFGQLAAALEQRIHAPSRTRGAVGVGMLVASAAGLGLLERRFPTAARVAVTAAATWAVVGGRSLEREGEAIDDLLTADDVAGARQRIRNLVGRDPSALDADEIARACVESLAENSADAVVAPLFWGAVAGVPGLVGYRAINTLDAMWGHRNERYREFGWAAARLDDVANWIPARLTVALNAALAGQTDRHRASAVIDTVRRDAPAHPSPNAGPVEASWAAALGVRLGGTNHYDGVDEDRGHLGDGPPVTVNDIARTTKHLRRLSVAALVTLATARLLTRSRHSAR</sequence>
<dbReference type="UniPathway" id="UPA00148"/>
<comment type="similarity">
    <text evidence="3 9">Belongs to the CobD/CbiB family.</text>
</comment>
<feature type="region of interest" description="Disordered" evidence="10">
    <location>
        <begin position="1"/>
        <end position="21"/>
    </location>
</feature>
<evidence type="ECO:0000256" key="1">
    <source>
        <dbReference type="ARBA" id="ARBA00004651"/>
    </source>
</evidence>
<accession>A0A0A0JH85</accession>
<comment type="caution">
    <text evidence="11">The sequence shown here is derived from an EMBL/GenBank/DDBJ whole genome shotgun (WGS) entry which is preliminary data.</text>
</comment>
<evidence type="ECO:0000313" key="11">
    <source>
        <dbReference type="EMBL" id="KGN36800.1"/>
    </source>
</evidence>
<proteinExistence type="inferred from homology"/>
<dbReference type="RefSeq" id="WP_425402415.1">
    <property type="nucleotide sequence ID" value="NZ_AVPK01000008.1"/>
</dbReference>
<keyword evidence="12" id="KW-1185">Reference proteome</keyword>
<dbReference type="Pfam" id="PF03186">
    <property type="entry name" value="CobD_Cbib"/>
    <property type="match status" value="1"/>
</dbReference>
<keyword evidence="5 9" id="KW-0169">Cobalamin biosynthesis</keyword>
<dbReference type="PANTHER" id="PTHR34308:SF1">
    <property type="entry name" value="COBALAMIN BIOSYNTHESIS PROTEIN CBIB"/>
    <property type="match status" value="1"/>
</dbReference>
<dbReference type="EMBL" id="AVPK01000008">
    <property type="protein sequence ID" value="KGN36800.1"/>
    <property type="molecule type" value="Genomic_DNA"/>
</dbReference>
<evidence type="ECO:0000256" key="5">
    <source>
        <dbReference type="ARBA" id="ARBA00022573"/>
    </source>
</evidence>
<evidence type="ECO:0000256" key="9">
    <source>
        <dbReference type="HAMAP-Rule" id="MF_00024"/>
    </source>
</evidence>
<evidence type="ECO:0000256" key="10">
    <source>
        <dbReference type="SAM" id="MobiDB-lite"/>
    </source>
</evidence>
<dbReference type="GO" id="GO:0048472">
    <property type="term" value="F:threonine-phosphate decarboxylase activity"/>
    <property type="evidence" value="ECO:0007669"/>
    <property type="project" value="InterPro"/>
</dbReference>
<evidence type="ECO:0000256" key="8">
    <source>
        <dbReference type="ARBA" id="ARBA00023136"/>
    </source>
</evidence>
<reference evidence="11 12" key="1">
    <citation type="submission" date="2013-08" db="EMBL/GenBank/DDBJ databases">
        <title>The genome sequence of Knoellia subterranea.</title>
        <authorList>
            <person name="Zhu W."/>
            <person name="Wang G."/>
        </authorList>
    </citation>
    <scope>NUCLEOTIDE SEQUENCE [LARGE SCALE GENOMIC DNA]</scope>
    <source>
        <strain evidence="11 12">KCTC 19937</strain>
    </source>
</reference>
<keyword evidence="4 9" id="KW-1003">Cell membrane</keyword>
<evidence type="ECO:0000256" key="4">
    <source>
        <dbReference type="ARBA" id="ARBA00022475"/>
    </source>
</evidence>
<dbReference type="AlphaFoldDB" id="A0A0A0JH85"/>
<dbReference type="eggNOG" id="COG1270">
    <property type="taxonomic scope" value="Bacteria"/>
</dbReference>
<comment type="subcellular location">
    <subcellularLocation>
        <location evidence="1 9">Cell membrane</location>
        <topology evidence="1 9">Multi-pass membrane protein</topology>
    </subcellularLocation>
</comment>
<evidence type="ECO:0000256" key="7">
    <source>
        <dbReference type="ARBA" id="ARBA00022989"/>
    </source>
</evidence>
<dbReference type="Proteomes" id="UP000030011">
    <property type="component" value="Unassembled WGS sequence"/>
</dbReference>
<evidence type="ECO:0000256" key="3">
    <source>
        <dbReference type="ARBA" id="ARBA00006263"/>
    </source>
</evidence>
<comment type="function">
    <text evidence="9">Converts cobyric acid to cobinamide by the addition of aminopropanol on the F carboxylic group.</text>
</comment>
<gene>
    <name evidence="9" type="primary">cobD</name>
    <name evidence="11" type="ORF">N803_17460</name>
</gene>
<dbReference type="STRING" id="1385521.N803_17460"/>
<name>A0A0A0JH85_9MICO</name>
<organism evidence="11 12">
    <name type="scientific">Knoellia subterranea KCTC 19937</name>
    <dbReference type="NCBI Taxonomy" id="1385521"/>
    <lineage>
        <taxon>Bacteria</taxon>
        <taxon>Bacillati</taxon>
        <taxon>Actinomycetota</taxon>
        <taxon>Actinomycetes</taxon>
        <taxon>Micrococcales</taxon>
        <taxon>Intrasporangiaceae</taxon>
        <taxon>Knoellia</taxon>
    </lineage>
</organism>
<dbReference type="GO" id="GO:0015420">
    <property type="term" value="F:ABC-type vitamin B12 transporter activity"/>
    <property type="evidence" value="ECO:0007669"/>
    <property type="project" value="UniProtKB-UniRule"/>
</dbReference>
<keyword evidence="8 9" id="KW-0472">Membrane</keyword>
<evidence type="ECO:0000256" key="2">
    <source>
        <dbReference type="ARBA" id="ARBA00004953"/>
    </source>
</evidence>